<sequence>MTTPSGFPSGRVTALRGVFDRPPGKAAVVEVKQAVTPNTEEPKWSWWVTVDRHPYSDKRGYDTPEEARAKAVEWAQATYPNRPIQHIEDVL</sequence>
<dbReference type="GeneID" id="19487491"/>
<dbReference type="RefSeq" id="YP_009031563.1">
    <property type="nucleotide sequence ID" value="NC_024138.1"/>
</dbReference>
<dbReference type="Proteomes" id="UP000024435">
    <property type="component" value="Segment"/>
</dbReference>
<dbReference type="EMBL" id="KJ538721">
    <property type="protein sequence ID" value="AHY84127.1"/>
    <property type="molecule type" value="Genomic_DNA"/>
</dbReference>
<reference evidence="1 2" key="1">
    <citation type="submission" date="2014-03" db="EMBL/GenBank/DDBJ databases">
        <authorList>
            <person name="Bragg J."/>
            <person name="Dehn A."/>
            <person name="Hefner M."/>
            <person name="McHugh D."/>
            <person name="Petersen P."/>
            <person name="Zeba F."/>
            <person name="Zegers G.P."/>
            <person name="Page S.T."/>
            <person name="Bradley K.W."/>
            <person name="Clarke D.Q."/>
            <person name="Lewis M.F."/>
            <person name="Barker L.P."/>
            <person name="Bailey C."/>
            <person name="Asai D.J."/>
            <person name="Garber M.L."/>
            <person name="Bowman C.A."/>
            <person name="Russell D.A."/>
            <person name="Pope W.H."/>
            <person name="Jacobs-Sera D."/>
            <person name="Hendrix R.W."/>
            <person name="Hatfull G.F."/>
        </authorList>
    </citation>
    <scope>NUCLEOTIDE SEQUENCE [LARGE SCALE GENOMIC DNA]</scope>
</reference>
<keyword evidence="2" id="KW-1185">Reference proteome</keyword>
<organism evidence="1 2">
    <name type="scientific">Mycobacterium phage MosMoris</name>
    <dbReference type="NCBI Taxonomy" id="1471542"/>
    <lineage>
        <taxon>Viruses</taxon>
        <taxon>Duplodnaviria</taxon>
        <taxon>Heunggongvirae</taxon>
        <taxon>Uroviricota</taxon>
        <taxon>Caudoviricetes</taxon>
        <taxon>Marvinvirus</taxon>
        <taxon>Marvinvirus mosmoris</taxon>
    </lineage>
</organism>
<accession>A0A023ZWU6</accession>
<gene>
    <name evidence="1" type="primary">53</name>
    <name evidence="1" type="ORF">PBI_MOSMORIS_53</name>
</gene>
<protein>
    <submittedName>
        <fullName evidence="1">Uncharacterized protein</fullName>
    </submittedName>
</protein>
<dbReference type="KEGG" id="vg:19487491"/>
<evidence type="ECO:0000313" key="1">
    <source>
        <dbReference type="EMBL" id="AHY84127.1"/>
    </source>
</evidence>
<proteinExistence type="predicted"/>
<evidence type="ECO:0000313" key="2">
    <source>
        <dbReference type="Proteomes" id="UP000024435"/>
    </source>
</evidence>
<name>A0A023ZWU6_9CAUD</name>